<sequence length="356" mass="41959">MDYKALTNFIYEMYYLTWWHRTGWDFLGIQNREPEDRLKLPLKYETIAFHEIDSARDAFFISLLEQSKGIDIRPEKAATMMLFHDSFEVRTGDLNAVSKKYTLCKTIMEQKAFRDMISGLNPKAKELLQKYKEDFDNRQTITGIIGKEADRLQMLRMAKHLKDAGYAAAQEWIENSIAGFKMEEVKKIAEKINKSQSFSKDIADMRQYANHPHQSHEKIITAKIAFILACVEHEKDKNINIELITTRALFPHIIDPLKEFYNDYYAKYFSIRKNQIKSAIKKLQTCSTKDIETKILQDAVMLKAIFNNKIHYDKKIKTEKTKFQSIFLEHLHTEAAKKIVKEIKKTSYTEWWQNIK</sequence>
<organism evidence="2 3">
    <name type="scientific">Candidatus Falkowbacteria bacterium RIFOXYD2_FULL_34_120</name>
    <dbReference type="NCBI Taxonomy" id="1798007"/>
    <lineage>
        <taxon>Bacteria</taxon>
        <taxon>Candidatus Falkowiibacteriota</taxon>
    </lineage>
</organism>
<dbReference type="AlphaFoldDB" id="A0A1F5TND6"/>
<gene>
    <name evidence="2" type="ORF">A2531_03065</name>
</gene>
<dbReference type="EMBL" id="MFGO01000028">
    <property type="protein sequence ID" value="OGF40473.1"/>
    <property type="molecule type" value="Genomic_DNA"/>
</dbReference>
<feature type="domain" description="HD" evidence="1">
    <location>
        <begin position="63"/>
        <end position="179"/>
    </location>
</feature>
<accession>A0A1F5TND6</accession>
<name>A0A1F5TND6_9BACT</name>
<comment type="caution">
    <text evidence="2">The sequence shown here is derived from an EMBL/GenBank/DDBJ whole genome shotgun (WGS) entry which is preliminary data.</text>
</comment>
<protein>
    <recommendedName>
        <fullName evidence="1">HD domain-containing protein</fullName>
    </recommendedName>
</protein>
<dbReference type="Gene3D" id="1.10.3210.10">
    <property type="entry name" value="Hypothetical protein af1432"/>
    <property type="match status" value="1"/>
</dbReference>
<evidence type="ECO:0000313" key="2">
    <source>
        <dbReference type="EMBL" id="OGF40473.1"/>
    </source>
</evidence>
<dbReference type="Pfam" id="PF13023">
    <property type="entry name" value="HD_3"/>
    <property type="match status" value="1"/>
</dbReference>
<reference evidence="2 3" key="1">
    <citation type="journal article" date="2016" name="Nat. Commun.">
        <title>Thousands of microbial genomes shed light on interconnected biogeochemical processes in an aquifer system.</title>
        <authorList>
            <person name="Anantharaman K."/>
            <person name="Brown C.T."/>
            <person name="Hug L.A."/>
            <person name="Sharon I."/>
            <person name="Castelle C.J."/>
            <person name="Probst A.J."/>
            <person name="Thomas B.C."/>
            <person name="Singh A."/>
            <person name="Wilkins M.J."/>
            <person name="Karaoz U."/>
            <person name="Brodie E.L."/>
            <person name="Williams K.H."/>
            <person name="Hubbard S.S."/>
            <person name="Banfield J.F."/>
        </authorList>
    </citation>
    <scope>NUCLEOTIDE SEQUENCE [LARGE SCALE GENOMIC DNA]</scope>
</reference>
<dbReference type="InterPro" id="IPR006674">
    <property type="entry name" value="HD_domain"/>
</dbReference>
<proteinExistence type="predicted"/>
<dbReference type="SUPFAM" id="SSF109604">
    <property type="entry name" value="HD-domain/PDEase-like"/>
    <property type="match status" value="1"/>
</dbReference>
<evidence type="ECO:0000259" key="1">
    <source>
        <dbReference type="Pfam" id="PF13023"/>
    </source>
</evidence>
<dbReference type="Proteomes" id="UP000177579">
    <property type="component" value="Unassembled WGS sequence"/>
</dbReference>
<evidence type="ECO:0000313" key="3">
    <source>
        <dbReference type="Proteomes" id="UP000177579"/>
    </source>
</evidence>